<evidence type="ECO:0000256" key="1">
    <source>
        <dbReference type="ARBA" id="ARBA00004370"/>
    </source>
</evidence>
<keyword evidence="5 8" id="KW-0812">Transmembrane</keyword>
<accession>A0A553RDI5</accession>
<keyword evidence="11" id="KW-1185">Reference proteome</keyword>
<keyword evidence="9" id="KW-0732">Signal</keyword>
<evidence type="ECO:0000256" key="7">
    <source>
        <dbReference type="ARBA" id="ARBA00023136"/>
    </source>
</evidence>
<evidence type="ECO:0000256" key="8">
    <source>
        <dbReference type="SAM" id="Phobius"/>
    </source>
</evidence>
<dbReference type="InterPro" id="IPR035595">
    <property type="entry name" value="UDP_glycos_trans_CS"/>
</dbReference>
<dbReference type="PANTHER" id="PTHR48043">
    <property type="entry name" value="EG:EG0003.4 PROTEIN-RELATED"/>
    <property type="match status" value="1"/>
</dbReference>
<dbReference type="PROSITE" id="PS00375">
    <property type="entry name" value="UDPGT"/>
    <property type="match status" value="1"/>
</dbReference>
<dbReference type="Gene3D" id="3.40.50.2000">
    <property type="entry name" value="Glycogen Phosphorylase B"/>
    <property type="match status" value="1"/>
</dbReference>
<keyword evidence="7 8" id="KW-0472">Membrane</keyword>
<proteinExistence type="inferred from homology"/>
<dbReference type="InterPro" id="IPR050271">
    <property type="entry name" value="UDP-glycosyltransferase"/>
</dbReference>
<evidence type="ECO:0000256" key="2">
    <source>
        <dbReference type="ARBA" id="ARBA00009995"/>
    </source>
</evidence>
<evidence type="ECO:0000256" key="5">
    <source>
        <dbReference type="ARBA" id="ARBA00022692"/>
    </source>
</evidence>
<dbReference type="FunFam" id="3.40.50.2000:FF:000001">
    <property type="entry name" value="UDP-glucuronosyltransferase"/>
    <property type="match status" value="1"/>
</dbReference>
<dbReference type="Pfam" id="PF00201">
    <property type="entry name" value="UDPGT"/>
    <property type="match status" value="1"/>
</dbReference>
<dbReference type="EMBL" id="SRMA01024593">
    <property type="protein sequence ID" value="TRZ00255.1"/>
    <property type="molecule type" value="Genomic_DNA"/>
</dbReference>
<evidence type="ECO:0000313" key="11">
    <source>
        <dbReference type="Proteomes" id="UP000316079"/>
    </source>
</evidence>
<feature type="chain" id="PRO_5021797483" evidence="9">
    <location>
        <begin position="23"/>
        <end position="697"/>
    </location>
</feature>
<dbReference type="InterPro" id="IPR002213">
    <property type="entry name" value="UDP_glucos_trans"/>
</dbReference>
<dbReference type="OrthoDB" id="5835829at2759"/>
<dbReference type="STRING" id="623744.A0A553RDI5"/>
<gene>
    <name evidence="10" type="ORF">DNTS_003711</name>
</gene>
<dbReference type="PANTHER" id="PTHR48043:SF32">
    <property type="entry name" value="UDP-GLUCURONOSYLTRANSFERASE"/>
    <property type="match status" value="1"/>
</dbReference>
<dbReference type="SUPFAM" id="SSF53756">
    <property type="entry name" value="UDP-Glycosyltransferase/glycogen phosphorylase"/>
    <property type="match status" value="1"/>
</dbReference>
<evidence type="ECO:0000256" key="3">
    <source>
        <dbReference type="ARBA" id="ARBA00022676"/>
    </source>
</evidence>
<keyword evidence="6 8" id="KW-1133">Transmembrane helix</keyword>
<dbReference type="AlphaFoldDB" id="A0A553RDI5"/>
<dbReference type="FunFam" id="3.40.50.2000:FF:000203">
    <property type="entry name" value="UDP-glucuronosyltransferase"/>
    <property type="match status" value="1"/>
</dbReference>
<evidence type="ECO:0000256" key="6">
    <source>
        <dbReference type="ARBA" id="ARBA00022989"/>
    </source>
</evidence>
<feature type="transmembrane region" description="Helical" evidence="8">
    <location>
        <begin position="485"/>
        <end position="511"/>
    </location>
</feature>
<evidence type="ECO:0000313" key="10">
    <source>
        <dbReference type="EMBL" id="TRZ00255.1"/>
    </source>
</evidence>
<protein>
    <submittedName>
        <fullName evidence="10">Uncharacterized protein</fullName>
    </submittedName>
</protein>
<dbReference type="CDD" id="cd03784">
    <property type="entry name" value="GT1_Gtf-like"/>
    <property type="match status" value="1"/>
</dbReference>
<dbReference type="GO" id="GO:0008194">
    <property type="term" value="F:UDP-glycosyltransferase activity"/>
    <property type="evidence" value="ECO:0007669"/>
    <property type="project" value="InterPro"/>
</dbReference>
<sequence length="697" mass="78795">MFGSKYLFFLWTWLHLHSGYNGYKILVFPVDGSHWVNMEVMVRKLESRGHNLSVIRDEGSWFIKDNSPFYTSITVKLKEKHIGLDLFETAVHRILEARGQGLLTGALAQMSEFIGIMKKAHTATIAMLTTMLENKELMTEIKMAKYDLMLTDPAMPAGVIMAHYLQLPMVYNVRWMSFGEGHFSIAPSPISYVPVPGSGLTDRMSLLERCQNFIHYGLNLFQERWLVIPMYNKFLADYFPPGADLLDMQRSAELWLVRVDFVFEFPRPSMPNLFYIGGFQCRPANPLPADLEEFMQNSGEHGVVVMSLGTLIAGMPTEVMEAIASAFSRIPQKVIWRFTGHKPSSLANNTLLLQWIPQNDLLGHPKTRAFVAHGGTNGLYEAIYHGVPVLGIPLLFDQLDNIVRLQARGAARMVDAATCTTQDFFDALKDVLENPSYRRSMRKLSDLHRDQPLHPLDKAIYWIEFVLRNKGASHLHAQAYTMSTYSYYCLDVALLVLFTLLFIFGGFYVCLRRWKRGTTKVKDCNKKDLKEGNKELKETVGQQGDWWLNSLLHPEGPACSEEQGPEWRPLPASGAVRLVAAGPRTPPLHPSRRQAAGREATTFLKNALTPGACDVSFSTKAKQKQALNHQISGSALRQRLIFQPLRHSLCQPTFHGAPQHPSLLSIGDESWHLRKLGFLEWGSQPHVIPSLMKFGLL</sequence>
<organism evidence="10 11">
    <name type="scientific">Danionella cerebrum</name>
    <dbReference type="NCBI Taxonomy" id="2873325"/>
    <lineage>
        <taxon>Eukaryota</taxon>
        <taxon>Metazoa</taxon>
        <taxon>Chordata</taxon>
        <taxon>Craniata</taxon>
        <taxon>Vertebrata</taxon>
        <taxon>Euteleostomi</taxon>
        <taxon>Actinopterygii</taxon>
        <taxon>Neopterygii</taxon>
        <taxon>Teleostei</taxon>
        <taxon>Ostariophysi</taxon>
        <taxon>Cypriniformes</taxon>
        <taxon>Danionidae</taxon>
        <taxon>Danioninae</taxon>
        <taxon>Danionella</taxon>
    </lineage>
</organism>
<comment type="subcellular location">
    <subcellularLocation>
        <location evidence="1">Membrane</location>
    </subcellularLocation>
</comment>
<keyword evidence="3" id="KW-0328">Glycosyltransferase</keyword>
<comment type="similarity">
    <text evidence="2">Belongs to the UDP-glycosyltransferase family.</text>
</comment>
<dbReference type="GO" id="GO:0016020">
    <property type="term" value="C:membrane"/>
    <property type="evidence" value="ECO:0007669"/>
    <property type="project" value="UniProtKB-SubCell"/>
</dbReference>
<comment type="caution">
    <text evidence="10">The sequence shown here is derived from an EMBL/GenBank/DDBJ whole genome shotgun (WGS) entry which is preliminary data.</text>
</comment>
<keyword evidence="4" id="KW-0808">Transferase</keyword>
<dbReference type="Proteomes" id="UP000316079">
    <property type="component" value="Unassembled WGS sequence"/>
</dbReference>
<reference evidence="10 11" key="1">
    <citation type="journal article" date="2019" name="Sci. Data">
        <title>Hybrid genome assembly and annotation of Danionella translucida.</title>
        <authorList>
            <person name="Kadobianskyi M."/>
            <person name="Schulze L."/>
            <person name="Schuelke M."/>
            <person name="Judkewitz B."/>
        </authorList>
    </citation>
    <scope>NUCLEOTIDE SEQUENCE [LARGE SCALE GENOMIC DNA]</scope>
    <source>
        <strain evidence="10 11">Bolton</strain>
    </source>
</reference>
<evidence type="ECO:0000256" key="4">
    <source>
        <dbReference type="ARBA" id="ARBA00022679"/>
    </source>
</evidence>
<name>A0A553RDI5_9TELE</name>
<evidence type="ECO:0000256" key="9">
    <source>
        <dbReference type="SAM" id="SignalP"/>
    </source>
</evidence>
<feature type="signal peptide" evidence="9">
    <location>
        <begin position="1"/>
        <end position="22"/>
    </location>
</feature>